<comment type="caution">
    <text evidence="6">The sequence shown here is derived from an EMBL/GenBank/DDBJ whole genome shotgun (WGS) entry which is preliminary data.</text>
</comment>
<feature type="compositionally biased region" description="Acidic residues" evidence="4">
    <location>
        <begin position="71"/>
        <end position="97"/>
    </location>
</feature>
<feature type="domain" description="Histone chaperone" evidence="5">
    <location>
        <begin position="143"/>
        <end position="165"/>
    </location>
</feature>
<reference evidence="6" key="1">
    <citation type="submission" date="2022-07" db="EMBL/GenBank/DDBJ databases">
        <authorList>
            <person name="Macas J."/>
            <person name="Novak P."/>
            <person name="Neumann P."/>
        </authorList>
    </citation>
    <scope>NUCLEOTIDE SEQUENCE</scope>
</reference>
<feature type="compositionally biased region" description="Low complexity" evidence="4">
    <location>
        <begin position="123"/>
        <end position="137"/>
    </location>
</feature>
<dbReference type="Proteomes" id="UP001152523">
    <property type="component" value="Unassembled WGS sequence"/>
</dbReference>
<feature type="compositionally biased region" description="Basic and acidic residues" evidence="4">
    <location>
        <begin position="177"/>
        <end position="191"/>
    </location>
</feature>
<feature type="compositionally biased region" description="Basic and acidic residues" evidence="4">
    <location>
        <begin position="56"/>
        <end position="70"/>
    </location>
</feature>
<keyword evidence="7" id="KW-1185">Reference proteome</keyword>
<evidence type="ECO:0000313" key="7">
    <source>
        <dbReference type="Proteomes" id="UP001152523"/>
    </source>
</evidence>
<dbReference type="InterPro" id="IPR019098">
    <property type="entry name" value="Histone_chaperone_domain_CHZ"/>
</dbReference>
<evidence type="ECO:0000256" key="4">
    <source>
        <dbReference type="SAM" id="MobiDB-lite"/>
    </source>
</evidence>
<evidence type="ECO:0000256" key="1">
    <source>
        <dbReference type="ARBA" id="ARBA00004123"/>
    </source>
</evidence>
<comment type="subcellular location">
    <subcellularLocation>
        <location evidence="1">Nucleus</location>
    </subcellularLocation>
</comment>
<dbReference type="Pfam" id="PF09649">
    <property type="entry name" value="CHZ"/>
    <property type="match status" value="1"/>
</dbReference>
<evidence type="ECO:0000259" key="5">
    <source>
        <dbReference type="Pfam" id="PF09649"/>
    </source>
</evidence>
<evidence type="ECO:0000313" key="6">
    <source>
        <dbReference type="EMBL" id="CAH9125161.1"/>
    </source>
</evidence>
<dbReference type="GO" id="GO:0005634">
    <property type="term" value="C:nucleus"/>
    <property type="evidence" value="ECO:0007669"/>
    <property type="project" value="UniProtKB-SubCell"/>
</dbReference>
<proteinExistence type="predicted"/>
<feature type="compositionally biased region" description="Acidic residues" evidence="4">
    <location>
        <begin position="141"/>
        <end position="152"/>
    </location>
</feature>
<dbReference type="PANTHER" id="PTHR36899:SF3">
    <property type="entry name" value="F13K23.8 PROTEIN"/>
    <property type="match status" value="1"/>
</dbReference>
<dbReference type="PANTHER" id="PTHR36899">
    <property type="entry name" value="OS04G0395700 PROTEIN"/>
    <property type="match status" value="1"/>
</dbReference>
<sequence>MAEVRNDQEERALPLKRKPQPDPIVAVATKSLNDDESIKKAKLEKSVAAVASASDAEDKLIGEGSQRDDSSVNDDEGEEDEEDYDVEEEDDAEDEELSNGVTEIDRKGKGVLIEEPVDDSDGESGSSASGSDYSTDGESCPSDDDPLAEIDLENILPSRTRRRTVHPGVRISQQDTGKAEHGSDGGRSSDA</sequence>
<feature type="compositionally biased region" description="Basic and acidic residues" evidence="4">
    <location>
        <begin position="1"/>
        <end position="13"/>
    </location>
</feature>
<dbReference type="AlphaFoldDB" id="A0AAV0EPW2"/>
<protein>
    <recommendedName>
        <fullName evidence="5">Histone chaperone domain-containing protein</fullName>
    </recommendedName>
</protein>
<gene>
    <name evidence="6" type="ORF">CEPIT_LOCUS26536</name>
</gene>
<feature type="region of interest" description="Disordered" evidence="4">
    <location>
        <begin position="43"/>
        <end position="191"/>
    </location>
</feature>
<keyword evidence="3" id="KW-0539">Nucleus</keyword>
<organism evidence="6 7">
    <name type="scientific">Cuscuta epithymum</name>
    <dbReference type="NCBI Taxonomy" id="186058"/>
    <lineage>
        <taxon>Eukaryota</taxon>
        <taxon>Viridiplantae</taxon>
        <taxon>Streptophyta</taxon>
        <taxon>Embryophyta</taxon>
        <taxon>Tracheophyta</taxon>
        <taxon>Spermatophyta</taxon>
        <taxon>Magnoliopsida</taxon>
        <taxon>eudicotyledons</taxon>
        <taxon>Gunneridae</taxon>
        <taxon>Pentapetalae</taxon>
        <taxon>asterids</taxon>
        <taxon>lamiids</taxon>
        <taxon>Solanales</taxon>
        <taxon>Convolvulaceae</taxon>
        <taxon>Cuscuteae</taxon>
        <taxon>Cuscuta</taxon>
        <taxon>Cuscuta subgen. Cuscuta</taxon>
    </lineage>
</organism>
<evidence type="ECO:0000256" key="3">
    <source>
        <dbReference type="ARBA" id="ARBA00023242"/>
    </source>
</evidence>
<feature type="region of interest" description="Disordered" evidence="4">
    <location>
        <begin position="1"/>
        <end position="24"/>
    </location>
</feature>
<evidence type="ECO:0000256" key="2">
    <source>
        <dbReference type="ARBA" id="ARBA00023186"/>
    </source>
</evidence>
<keyword evidence="2" id="KW-0143">Chaperone</keyword>
<dbReference type="EMBL" id="CAMAPF010000935">
    <property type="protein sequence ID" value="CAH9125161.1"/>
    <property type="molecule type" value="Genomic_DNA"/>
</dbReference>
<accession>A0AAV0EPW2</accession>
<name>A0AAV0EPW2_9ASTE</name>